<feature type="transmembrane region" description="Helical" evidence="9">
    <location>
        <begin position="237"/>
        <end position="257"/>
    </location>
</feature>
<dbReference type="CDD" id="cd06261">
    <property type="entry name" value="TM_PBP2"/>
    <property type="match status" value="1"/>
</dbReference>
<dbReference type="PROSITE" id="PS50928">
    <property type="entry name" value="ABC_TM1"/>
    <property type="match status" value="1"/>
</dbReference>
<dbReference type="SUPFAM" id="SSF161098">
    <property type="entry name" value="MetI-like"/>
    <property type="match status" value="1"/>
</dbReference>
<dbReference type="InterPro" id="IPR000515">
    <property type="entry name" value="MetI-like"/>
</dbReference>
<evidence type="ECO:0000256" key="4">
    <source>
        <dbReference type="ARBA" id="ARBA00022692"/>
    </source>
</evidence>
<comment type="function">
    <text evidence="8">Part of the ABC transporter complex CysAWTP (TC 3.A.1.6.1) involved in sulfate/thiosulfate import. Probably responsible for the translocation of the substrate across the membrane.</text>
</comment>
<dbReference type="Gene3D" id="1.10.3720.10">
    <property type="entry name" value="MetI-like"/>
    <property type="match status" value="1"/>
</dbReference>
<evidence type="ECO:0000256" key="5">
    <source>
        <dbReference type="ARBA" id="ARBA00022989"/>
    </source>
</evidence>
<keyword evidence="12" id="KW-1185">Reference proteome</keyword>
<evidence type="ECO:0000256" key="6">
    <source>
        <dbReference type="ARBA" id="ARBA00023032"/>
    </source>
</evidence>
<evidence type="ECO:0000313" key="12">
    <source>
        <dbReference type="Proteomes" id="UP000199662"/>
    </source>
</evidence>
<keyword evidence="7 9" id="KW-0472">Membrane</keyword>
<dbReference type="EMBL" id="FNZK01000001">
    <property type="protein sequence ID" value="SEI81125.1"/>
    <property type="molecule type" value="Genomic_DNA"/>
</dbReference>
<proteinExistence type="predicted"/>
<feature type="transmembrane region" description="Helical" evidence="9">
    <location>
        <begin position="93"/>
        <end position="119"/>
    </location>
</feature>
<dbReference type="PANTHER" id="PTHR30406">
    <property type="entry name" value="SULFATE TRANSPORT SYSTEM PERMEASE PROTEIN"/>
    <property type="match status" value="1"/>
</dbReference>
<protein>
    <submittedName>
        <fullName evidence="11">Sulfate transport system permease protein</fullName>
    </submittedName>
</protein>
<keyword evidence="3" id="KW-0813">Transport</keyword>
<dbReference type="STRING" id="84035.SAMN05660742_101118"/>
<dbReference type="RefSeq" id="WP_091828355.1">
    <property type="nucleotide sequence ID" value="NZ_FNZK01000001.1"/>
</dbReference>
<dbReference type="AlphaFoldDB" id="A0A1H6TY24"/>
<comment type="subunit">
    <text evidence="2">The complex is composed of two ATP-binding proteins (CysA), two transmembrane proteins (CysT and CysW) and a solute-binding protein (CysP).</text>
</comment>
<feature type="transmembrane region" description="Helical" evidence="9">
    <location>
        <begin position="191"/>
        <end position="217"/>
    </location>
</feature>
<reference evidence="11 12" key="1">
    <citation type="submission" date="2016-10" db="EMBL/GenBank/DDBJ databases">
        <authorList>
            <person name="de Groot N.N."/>
        </authorList>
    </citation>
    <scope>NUCLEOTIDE SEQUENCE [LARGE SCALE GENOMIC DNA]</scope>
    <source>
        <strain evidence="11 12">DSM 2179</strain>
    </source>
</reference>
<dbReference type="NCBIfam" id="TIGR00969">
    <property type="entry name" value="3a0106s02"/>
    <property type="match status" value="1"/>
</dbReference>
<evidence type="ECO:0000256" key="2">
    <source>
        <dbReference type="ARBA" id="ARBA00011779"/>
    </source>
</evidence>
<evidence type="ECO:0000256" key="8">
    <source>
        <dbReference type="ARBA" id="ARBA00025323"/>
    </source>
</evidence>
<dbReference type="InterPro" id="IPR035906">
    <property type="entry name" value="MetI-like_sf"/>
</dbReference>
<feature type="domain" description="ABC transmembrane type-1" evidence="10">
    <location>
        <begin position="55"/>
        <end position="258"/>
    </location>
</feature>
<feature type="transmembrane region" description="Helical" evidence="9">
    <location>
        <begin position="131"/>
        <end position="150"/>
    </location>
</feature>
<gene>
    <name evidence="11" type="ORF">SAMN05660742_101118</name>
</gene>
<dbReference type="Pfam" id="PF00528">
    <property type="entry name" value="BPD_transp_1"/>
    <property type="match status" value="1"/>
</dbReference>
<feature type="transmembrane region" description="Helical" evidence="9">
    <location>
        <begin position="12"/>
        <end position="35"/>
    </location>
</feature>
<evidence type="ECO:0000256" key="9">
    <source>
        <dbReference type="SAM" id="Phobius"/>
    </source>
</evidence>
<dbReference type="NCBIfam" id="TIGR02140">
    <property type="entry name" value="permease_CysW"/>
    <property type="match status" value="1"/>
</dbReference>
<comment type="subcellular location">
    <subcellularLocation>
        <location evidence="1">Membrane</location>
        <topology evidence="1">Multi-pass membrane protein</topology>
    </subcellularLocation>
</comment>
<dbReference type="GO" id="GO:0015419">
    <property type="term" value="F:ABC-type sulfate transporter activity"/>
    <property type="evidence" value="ECO:0007669"/>
    <property type="project" value="InterPro"/>
</dbReference>
<dbReference type="PANTHER" id="PTHR30406:SF1">
    <property type="entry name" value="SULFATE TRANSPORT SYSTEM PERMEASE PROTEIN CYSW"/>
    <property type="match status" value="1"/>
</dbReference>
<evidence type="ECO:0000313" key="11">
    <source>
        <dbReference type="EMBL" id="SEI81125.1"/>
    </source>
</evidence>
<evidence type="ECO:0000259" key="10">
    <source>
        <dbReference type="PROSITE" id="PS50928"/>
    </source>
</evidence>
<sequence>MQENKYVKYTLIGISVVFLTLMLIIPLLVVIVEALSKGFAVYFKAILDPFALKAMNLTLIATVVAVVCNTVFGLCAAWLLTKYSFKGKNILSSLIDLPFAISPVIAGLVFVMTFGRISYLNDFLTANNLKIVFATPGIILATIFVTFPFVTRELIPLMHAQGKDEEEAATMMGASGFTIFRKVTLPNIKWGLIYGVVLCTARAMGEFGAVSVVSGHIRGKTNTLPLHIEILYNEYNFTAAFAVASILVIFAILILIVRNIVEWKNEKEA</sequence>
<evidence type="ECO:0000256" key="3">
    <source>
        <dbReference type="ARBA" id="ARBA00022448"/>
    </source>
</evidence>
<feature type="transmembrane region" description="Helical" evidence="9">
    <location>
        <begin position="55"/>
        <end position="81"/>
    </location>
</feature>
<accession>A0A1H6TY24</accession>
<organism evidence="11 12">
    <name type="scientific">Propionispira arboris</name>
    <dbReference type="NCBI Taxonomy" id="84035"/>
    <lineage>
        <taxon>Bacteria</taxon>
        <taxon>Bacillati</taxon>
        <taxon>Bacillota</taxon>
        <taxon>Negativicutes</taxon>
        <taxon>Selenomonadales</taxon>
        <taxon>Selenomonadaceae</taxon>
        <taxon>Propionispira</taxon>
    </lineage>
</organism>
<keyword evidence="6" id="KW-0764">Sulfate transport</keyword>
<dbReference type="GO" id="GO:0005886">
    <property type="term" value="C:plasma membrane"/>
    <property type="evidence" value="ECO:0007669"/>
    <property type="project" value="InterPro"/>
</dbReference>
<dbReference type="Proteomes" id="UP000199662">
    <property type="component" value="Unassembled WGS sequence"/>
</dbReference>
<keyword evidence="4 9" id="KW-0812">Transmembrane</keyword>
<evidence type="ECO:0000256" key="7">
    <source>
        <dbReference type="ARBA" id="ARBA00023136"/>
    </source>
</evidence>
<keyword evidence="5 9" id="KW-1133">Transmembrane helix</keyword>
<dbReference type="InterPro" id="IPR005667">
    <property type="entry name" value="Sulph_transpt2"/>
</dbReference>
<dbReference type="InterPro" id="IPR011866">
    <property type="entry name" value="CysW_permease"/>
</dbReference>
<name>A0A1H6TY24_9FIRM</name>
<evidence type="ECO:0000256" key="1">
    <source>
        <dbReference type="ARBA" id="ARBA00004141"/>
    </source>
</evidence>